<gene>
    <name evidence="1" type="ORF">WN51_12099</name>
</gene>
<evidence type="ECO:0000313" key="1">
    <source>
        <dbReference type="EMBL" id="KOX76418.1"/>
    </source>
</evidence>
<dbReference type="Proteomes" id="UP000053105">
    <property type="component" value="Unassembled WGS sequence"/>
</dbReference>
<reference evidence="1 2" key="1">
    <citation type="submission" date="2015-07" db="EMBL/GenBank/DDBJ databases">
        <title>The genome of Melipona quadrifasciata.</title>
        <authorList>
            <person name="Pan H."/>
            <person name="Kapheim K."/>
        </authorList>
    </citation>
    <scope>NUCLEOTIDE SEQUENCE [LARGE SCALE GENOMIC DNA]</scope>
    <source>
        <strain evidence="1">0111107301</strain>
        <tissue evidence="1">Whole body</tissue>
    </source>
</reference>
<evidence type="ECO:0000313" key="2">
    <source>
        <dbReference type="Proteomes" id="UP000053105"/>
    </source>
</evidence>
<dbReference type="AlphaFoldDB" id="A0A0N0BHL8"/>
<protein>
    <submittedName>
        <fullName evidence="1">Uncharacterized protein</fullName>
    </submittedName>
</protein>
<keyword evidence="2" id="KW-1185">Reference proteome</keyword>
<name>A0A0N0BHL8_9HYME</name>
<accession>A0A0N0BHL8</accession>
<organism evidence="1 2">
    <name type="scientific">Melipona quadrifasciata</name>
    <dbReference type="NCBI Taxonomy" id="166423"/>
    <lineage>
        <taxon>Eukaryota</taxon>
        <taxon>Metazoa</taxon>
        <taxon>Ecdysozoa</taxon>
        <taxon>Arthropoda</taxon>
        <taxon>Hexapoda</taxon>
        <taxon>Insecta</taxon>
        <taxon>Pterygota</taxon>
        <taxon>Neoptera</taxon>
        <taxon>Endopterygota</taxon>
        <taxon>Hymenoptera</taxon>
        <taxon>Apocrita</taxon>
        <taxon>Aculeata</taxon>
        <taxon>Apoidea</taxon>
        <taxon>Anthophila</taxon>
        <taxon>Apidae</taxon>
        <taxon>Melipona</taxon>
    </lineage>
</organism>
<dbReference type="OrthoDB" id="7697968at2759"/>
<sequence length="174" mass="20022">MDWRNDESDHSSVVENFARDERNFLSKTMSDICLSVTLGCNVCSQGVQANFGNCKESRSFTSALERLQLEAEIESGNDTIPIRRTSDAQTDPSDDVNQELFGLNVRDILPYRKSVQHLDILNFQGVMHSPEDIARYWKKDSRMWLWKSVKLMRKRNKLKSSNICSANKENGEEK</sequence>
<proteinExistence type="predicted"/>
<dbReference type="EMBL" id="KQ435748">
    <property type="protein sequence ID" value="KOX76418.1"/>
    <property type="molecule type" value="Genomic_DNA"/>
</dbReference>